<keyword evidence="2" id="KW-0865">Zymogen</keyword>
<accession>A0A5B9VWG5</accession>
<dbReference type="OrthoDB" id="9802030at2"/>
<dbReference type="GO" id="GO:0004609">
    <property type="term" value="F:phosphatidylserine decarboxylase activity"/>
    <property type="evidence" value="ECO:0007669"/>
    <property type="project" value="InterPro"/>
</dbReference>
<evidence type="ECO:0000313" key="7">
    <source>
        <dbReference type="Proteomes" id="UP000324233"/>
    </source>
</evidence>
<dbReference type="GO" id="GO:0006646">
    <property type="term" value="P:phosphatidylethanolamine biosynthetic process"/>
    <property type="evidence" value="ECO:0007669"/>
    <property type="project" value="TreeGrafter"/>
</dbReference>
<dbReference type="PANTHER" id="PTHR10067:SF9">
    <property type="entry name" value="PHOSPHATIDYLSERINE DECARBOXYLASE FAMILY PROTEIN (AFU_ORTHOLOGUE AFUA_7G01730)"/>
    <property type="match status" value="1"/>
</dbReference>
<evidence type="ECO:0000256" key="3">
    <source>
        <dbReference type="ARBA" id="ARBA00023239"/>
    </source>
</evidence>
<dbReference type="Pfam" id="PF12588">
    <property type="entry name" value="PSDC"/>
    <property type="match status" value="1"/>
</dbReference>
<gene>
    <name evidence="6" type="ORF">OJF2_12020</name>
</gene>
<dbReference type="Proteomes" id="UP000324233">
    <property type="component" value="Chromosome"/>
</dbReference>
<feature type="domain" description="L-tryptophan decarboxylase PsiD-like" evidence="5">
    <location>
        <begin position="46"/>
        <end position="174"/>
    </location>
</feature>
<evidence type="ECO:0000256" key="1">
    <source>
        <dbReference type="ARBA" id="ARBA00022793"/>
    </source>
</evidence>
<sequence length="419" mass="47033">MSHRKAGHRRHRHGRWLPHQDALEDWLEGSCGRASEKAADPATRLQPVVQELKDLIDRDPIVRMYFTQMIEQVPHAKPYRKRHIEDVDQLLWLIDEVIGRAPEYNETGLVGVPLNAILDWCMGTPAGFAAFRHEPVNAMFRKILKAWCDFLCSRDSLHVLNDTPRGWKCESARKSTRIDEFQIDPGDPHWGFSSWNDYFTRKFEPGMRPIAAPDDDRVIVNACESTPYALKTNVRRYDRFWIKGQPYSLNDMLAGDGSVDEFVGGTVYQAFLDAHNYHRWHSPVSGTVRKAFVVEGTYYSEAESEGEDPDGPVLSQGYLAHVATRAILLIEADAPSLGLVCLMPIGMVEVSSCVFHPSVKPGARLRKGDEVGYFQFGGSTYCLIFRPGAIAGFAPEALPQPDNPEPPLVRMGTKIAVAG</sequence>
<protein>
    <submittedName>
        <fullName evidence="6">Phosphatidylserine decarboxylase</fullName>
    </submittedName>
</protein>
<evidence type="ECO:0000313" key="6">
    <source>
        <dbReference type="EMBL" id="QEH32723.1"/>
    </source>
</evidence>
<evidence type="ECO:0000256" key="4">
    <source>
        <dbReference type="ARBA" id="ARBA00023317"/>
    </source>
</evidence>
<dbReference type="RefSeq" id="WP_148592104.1">
    <property type="nucleotide sequence ID" value="NZ_CP042997.1"/>
</dbReference>
<proteinExistence type="predicted"/>
<keyword evidence="3" id="KW-0456">Lyase</keyword>
<dbReference type="Pfam" id="PF02666">
    <property type="entry name" value="PS_Dcarbxylase"/>
    <property type="match status" value="1"/>
</dbReference>
<keyword evidence="7" id="KW-1185">Reference proteome</keyword>
<keyword evidence="1" id="KW-0210">Decarboxylase</keyword>
<dbReference type="KEGG" id="agv:OJF2_12020"/>
<dbReference type="AlphaFoldDB" id="A0A5B9VWG5"/>
<evidence type="ECO:0000256" key="2">
    <source>
        <dbReference type="ARBA" id="ARBA00023145"/>
    </source>
</evidence>
<dbReference type="PANTHER" id="PTHR10067">
    <property type="entry name" value="PHOSPHATIDYLSERINE DECARBOXYLASE"/>
    <property type="match status" value="1"/>
</dbReference>
<dbReference type="EMBL" id="CP042997">
    <property type="protein sequence ID" value="QEH32723.1"/>
    <property type="molecule type" value="Genomic_DNA"/>
</dbReference>
<dbReference type="InterPro" id="IPR022237">
    <property type="entry name" value="PsiD-like"/>
</dbReference>
<evidence type="ECO:0000259" key="5">
    <source>
        <dbReference type="Pfam" id="PF12588"/>
    </source>
</evidence>
<keyword evidence="4" id="KW-0670">Pyruvate</keyword>
<organism evidence="6 7">
    <name type="scientific">Aquisphaera giovannonii</name>
    <dbReference type="NCBI Taxonomy" id="406548"/>
    <lineage>
        <taxon>Bacteria</taxon>
        <taxon>Pseudomonadati</taxon>
        <taxon>Planctomycetota</taxon>
        <taxon>Planctomycetia</taxon>
        <taxon>Isosphaerales</taxon>
        <taxon>Isosphaeraceae</taxon>
        <taxon>Aquisphaera</taxon>
    </lineage>
</organism>
<reference evidence="6 7" key="1">
    <citation type="submission" date="2019-08" db="EMBL/GenBank/DDBJ databases">
        <title>Deep-cultivation of Planctomycetes and their phenomic and genomic characterization uncovers novel biology.</title>
        <authorList>
            <person name="Wiegand S."/>
            <person name="Jogler M."/>
            <person name="Boedeker C."/>
            <person name="Pinto D."/>
            <person name="Vollmers J."/>
            <person name="Rivas-Marin E."/>
            <person name="Kohn T."/>
            <person name="Peeters S.H."/>
            <person name="Heuer A."/>
            <person name="Rast P."/>
            <person name="Oberbeckmann S."/>
            <person name="Bunk B."/>
            <person name="Jeske O."/>
            <person name="Meyerdierks A."/>
            <person name="Storesund J.E."/>
            <person name="Kallscheuer N."/>
            <person name="Luecker S."/>
            <person name="Lage O.M."/>
            <person name="Pohl T."/>
            <person name="Merkel B.J."/>
            <person name="Hornburger P."/>
            <person name="Mueller R.-W."/>
            <person name="Bruemmer F."/>
            <person name="Labrenz M."/>
            <person name="Spormann A.M."/>
            <person name="Op den Camp H."/>
            <person name="Overmann J."/>
            <person name="Amann R."/>
            <person name="Jetten M.S.M."/>
            <person name="Mascher T."/>
            <person name="Medema M.H."/>
            <person name="Devos D.P."/>
            <person name="Kaster A.-K."/>
            <person name="Ovreas L."/>
            <person name="Rohde M."/>
            <person name="Galperin M.Y."/>
            <person name="Jogler C."/>
        </authorList>
    </citation>
    <scope>NUCLEOTIDE SEQUENCE [LARGE SCALE GENOMIC DNA]</scope>
    <source>
        <strain evidence="6 7">OJF2</strain>
    </source>
</reference>
<dbReference type="InterPro" id="IPR003817">
    <property type="entry name" value="PS_Dcarbxylase"/>
</dbReference>
<name>A0A5B9VWG5_9BACT</name>